<dbReference type="OrthoDB" id="286395at2759"/>
<keyword evidence="3 7" id="KW-0812">Transmembrane</keyword>
<dbReference type="GO" id="GO:0005739">
    <property type="term" value="C:mitochondrion"/>
    <property type="evidence" value="ECO:0007669"/>
    <property type="project" value="GOC"/>
</dbReference>
<feature type="transmembrane region" description="Helical" evidence="7">
    <location>
        <begin position="89"/>
        <end position="112"/>
    </location>
</feature>
<proteinExistence type="inferred from homology"/>
<gene>
    <name evidence="8" type="ORF">DICPUDRAFT_85616</name>
</gene>
<protein>
    <recommendedName>
        <fullName evidence="10">Rab5-interacting protein</fullName>
    </recommendedName>
</protein>
<accession>F1A6A4</accession>
<reference evidence="9" key="1">
    <citation type="journal article" date="2011" name="Genome Biol.">
        <title>Comparative genomics of the social amoebae Dictyostelium discoideum and Dictyostelium purpureum.</title>
        <authorList>
            <consortium name="US DOE Joint Genome Institute (JGI-PGF)"/>
            <person name="Sucgang R."/>
            <person name="Kuo A."/>
            <person name="Tian X."/>
            <person name="Salerno W."/>
            <person name="Parikh A."/>
            <person name="Feasley C.L."/>
            <person name="Dalin E."/>
            <person name="Tu H."/>
            <person name="Huang E."/>
            <person name="Barry K."/>
            <person name="Lindquist E."/>
            <person name="Shapiro H."/>
            <person name="Bruce D."/>
            <person name="Schmutz J."/>
            <person name="Salamov A."/>
            <person name="Fey P."/>
            <person name="Gaudet P."/>
            <person name="Anjard C."/>
            <person name="Babu M.M."/>
            <person name="Basu S."/>
            <person name="Bushmanova Y."/>
            <person name="van der Wel H."/>
            <person name="Katoh-Kurasawa M."/>
            <person name="Dinh C."/>
            <person name="Coutinho P.M."/>
            <person name="Saito T."/>
            <person name="Elias M."/>
            <person name="Schaap P."/>
            <person name="Kay R.R."/>
            <person name="Henrissat B."/>
            <person name="Eichinger L."/>
            <person name="Rivero F."/>
            <person name="Putnam N.H."/>
            <person name="West C.M."/>
            <person name="Loomis W.F."/>
            <person name="Chisholm R.L."/>
            <person name="Shaulsky G."/>
            <person name="Strassmann J.E."/>
            <person name="Queller D.C."/>
            <person name="Kuspa A."/>
            <person name="Grigoriev I.V."/>
        </authorList>
    </citation>
    <scope>NUCLEOTIDE SEQUENCE [LARGE SCALE GENOMIC DNA]</scope>
    <source>
        <strain evidence="9">QSDP1</strain>
    </source>
</reference>
<dbReference type="GO" id="GO:0005789">
    <property type="term" value="C:endoplasmic reticulum membrane"/>
    <property type="evidence" value="ECO:0007669"/>
    <property type="project" value="UniProtKB-SubCell"/>
</dbReference>
<dbReference type="KEGG" id="dpp:DICPUDRAFT_85616"/>
<evidence type="ECO:0000256" key="5">
    <source>
        <dbReference type="ARBA" id="ARBA00022989"/>
    </source>
</evidence>
<feature type="transmembrane region" description="Helical" evidence="7">
    <location>
        <begin position="35"/>
        <end position="53"/>
    </location>
</feature>
<dbReference type="Pfam" id="PF07019">
    <property type="entry name" value="EMC6"/>
    <property type="match status" value="1"/>
</dbReference>
<keyword evidence="9" id="KW-1185">Reference proteome</keyword>
<dbReference type="GO" id="GO:0097250">
    <property type="term" value="P:mitochondrial respirasome assembly"/>
    <property type="evidence" value="ECO:0007669"/>
    <property type="project" value="InterPro"/>
</dbReference>
<dbReference type="EMBL" id="GL871704">
    <property type="protein sequence ID" value="EGC28278.1"/>
    <property type="molecule type" value="Genomic_DNA"/>
</dbReference>
<evidence type="ECO:0000313" key="9">
    <source>
        <dbReference type="Proteomes" id="UP000001064"/>
    </source>
</evidence>
<evidence type="ECO:0000256" key="4">
    <source>
        <dbReference type="ARBA" id="ARBA00022824"/>
    </source>
</evidence>
<evidence type="ECO:0000256" key="1">
    <source>
        <dbReference type="ARBA" id="ARBA00004477"/>
    </source>
</evidence>
<evidence type="ECO:0000256" key="7">
    <source>
        <dbReference type="SAM" id="Phobius"/>
    </source>
</evidence>
<organism evidence="8 9">
    <name type="scientific">Dictyostelium purpureum</name>
    <name type="common">Slime mold</name>
    <dbReference type="NCBI Taxonomy" id="5786"/>
    <lineage>
        <taxon>Eukaryota</taxon>
        <taxon>Amoebozoa</taxon>
        <taxon>Evosea</taxon>
        <taxon>Eumycetozoa</taxon>
        <taxon>Dictyostelia</taxon>
        <taxon>Dictyosteliales</taxon>
        <taxon>Dictyosteliaceae</taxon>
        <taxon>Dictyostelium</taxon>
    </lineage>
</organism>
<name>F1A6A4_DICPU</name>
<dbReference type="VEuPathDB" id="AmoebaDB:DICPUDRAFT_85616"/>
<dbReference type="PANTHER" id="PTHR12906">
    <property type="entry name" value="PROTEIN C20ORF24 RAB5-INTERACTING PROTEIN"/>
    <property type="match status" value="1"/>
</dbReference>
<sequence>MSESKDKKSQLFLLKNAFYKDYKFSNKEILQNVHWLRHIISIIVGIVMGVLSVTGYPGFIAYLVSTCGFVAFYYSKFLEIDEDEFKWELLQEGFMSSLTLFAFSWILLYNILHV</sequence>
<dbReference type="InParanoid" id="F1A6A4"/>
<keyword evidence="6 7" id="KW-0472">Membrane</keyword>
<dbReference type="AlphaFoldDB" id="F1A6A4"/>
<dbReference type="OMA" id="ANSEWPD"/>
<evidence type="ECO:0000256" key="6">
    <source>
        <dbReference type="ARBA" id="ARBA00023136"/>
    </source>
</evidence>
<dbReference type="GeneID" id="10511303"/>
<dbReference type="InterPro" id="IPR029008">
    <property type="entry name" value="EMC6-like"/>
</dbReference>
<dbReference type="FunCoup" id="F1A6A4">
    <property type="interactions" value="126"/>
</dbReference>
<keyword evidence="5 7" id="KW-1133">Transmembrane helix</keyword>
<dbReference type="Proteomes" id="UP000001064">
    <property type="component" value="Unassembled WGS sequence"/>
</dbReference>
<evidence type="ECO:0000256" key="3">
    <source>
        <dbReference type="ARBA" id="ARBA00022692"/>
    </source>
</evidence>
<keyword evidence="4" id="KW-0256">Endoplasmic reticulum</keyword>
<dbReference type="InterPro" id="IPR010742">
    <property type="entry name" value="RCAF1"/>
</dbReference>
<comment type="similarity">
    <text evidence="2">Belongs to the EMC6 family.</text>
</comment>
<evidence type="ECO:0000256" key="2">
    <source>
        <dbReference type="ARBA" id="ARBA00009436"/>
    </source>
</evidence>
<dbReference type="PANTHER" id="PTHR12906:SF0">
    <property type="entry name" value="GEL COMPLEX SUBUNIT OPTI"/>
    <property type="match status" value="1"/>
</dbReference>
<dbReference type="RefSeq" id="XP_003295198.1">
    <property type="nucleotide sequence ID" value="XM_003295150.1"/>
</dbReference>
<dbReference type="eggNOG" id="KOG3415">
    <property type="taxonomic scope" value="Eukaryota"/>
</dbReference>
<evidence type="ECO:0000313" key="8">
    <source>
        <dbReference type="EMBL" id="EGC28278.1"/>
    </source>
</evidence>
<comment type="subcellular location">
    <subcellularLocation>
        <location evidence="1">Endoplasmic reticulum membrane</location>
        <topology evidence="1">Multi-pass membrane protein</topology>
    </subcellularLocation>
</comment>
<dbReference type="STRING" id="5786.F1A6A4"/>
<evidence type="ECO:0008006" key="10">
    <source>
        <dbReference type="Google" id="ProtNLM"/>
    </source>
</evidence>